<evidence type="ECO:0000256" key="2">
    <source>
        <dbReference type="SAM" id="Phobius"/>
    </source>
</evidence>
<evidence type="ECO:0000313" key="3">
    <source>
        <dbReference type="EMBL" id="AAX24572.2"/>
    </source>
</evidence>
<evidence type="ECO:0000256" key="1">
    <source>
        <dbReference type="SAM" id="MobiDB-lite"/>
    </source>
</evidence>
<feature type="region of interest" description="Disordered" evidence="1">
    <location>
        <begin position="29"/>
        <end position="86"/>
    </location>
</feature>
<feature type="transmembrane region" description="Helical" evidence="2">
    <location>
        <begin position="177"/>
        <end position="200"/>
    </location>
</feature>
<keyword evidence="2" id="KW-0812">Transmembrane</keyword>
<proteinExistence type="evidence at transcript level"/>
<accession>Q5C702</accession>
<dbReference type="EMBL" id="AY808683">
    <property type="protein sequence ID" value="AAX24572.2"/>
    <property type="molecule type" value="mRNA"/>
</dbReference>
<keyword evidence="2" id="KW-0472">Membrane</keyword>
<feature type="non-terminal residue" evidence="3">
    <location>
        <position position="1"/>
    </location>
</feature>
<dbReference type="AlphaFoldDB" id="Q5C702"/>
<keyword evidence="2" id="KW-1133">Transmembrane helix</keyword>
<name>Q5C702_SCHJA</name>
<reference evidence="3" key="1">
    <citation type="journal article" date="2006" name="PLoS Pathog.">
        <title>New perspectives on host-parasite interplay by comparative transcriptomic and proteomic analyses of Schistosoma japonicum.</title>
        <authorList>
            <person name="Liu F."/>
            <person name="Lu J."/>
            <person name="Hu W."/>
            <person name="Wang S.Y."/>
            <person name="Cui S.J."/>
            <person name="Chi M."/>
            <person name="Yan Q."/>
            <person name="Wang X.R."/>
            <person name="Song H.D."/>
            <person name="Xu X.N."/>
            <person name="Wang J.J."/>
            <person name="Zhang X.L."/>
            <person name="Zhang X."/>
            <person name="Wang Z.Q."/>
            <person name="Xue C.L."/>
            <person name="Brindley P.J."/>
            <person name="McManus D.P."/>
            <person name="Yang P.Y."/>
            <person name="Feng Z."/>
            <person name="Chen Z."/>
            <person name="Han Z.G."/>
        </authorList>
    </citation>
    <scope>NUCLEOTIDE SEQUENCE</scope>
</reference>
<protein>
    <submittedName>
        <fullName evidence="3">SJCHGC09390 protein</fullName>
    </submittedName>
</protein>
<feature type="region of interest" description="Disordered" evidence="1">
    <location>
        <begin position="238"/>
        <end position="259"/>
    </location>
</feature>
<feature type="transmembrane region" description="Helical" evidence="2">
    <location>
        <begin position="206"/>
        <end position="227"/>
    </location>
</feature>
<sequence>FPKKRGGSCSPPGDVRFGLFRSQLSFSIQFSSSTKRSERNSKSNRSSASHHSHQSPVREHSGSLEHSPIKTDPDVADHSSRSVVDVSPGEGSIAVAILPCPTKMNRFHHQIQGTLLRSLQQKVKVLRPKDHERIMCPADIPKVKVDHSTEILLEMNDLAIINTSVGLVMIEEDAKKFVMLVSVALVLLMIILMLAVEIVLGHRMVMYLLTIIIITPNLVMVQDIAVIKTSIGRVHVRHQDGSDETEAEADQVAKERREK</sequence>
<feature type="compositionally biased region" description="Basic and acidic residues" evidence="1">
    <location>
        <begin position="56"/>
        <end position="80"/>
    </location>
</feature>
<organism evidence="3">
    <name type="scientific">Schistosoma japonicum</name>
    <name type="common">Blood fluke</name>
    <dbReference type="NCBI Taxonomy" id="6182"/>
    <lineage>
        <taxon>Eukaryota</taxon>
        <taxon>Metazoa</taxon>
        <taxon>Spiralia</taxon>
        <taxon>Lophotrochozoa</taxon>
        <taxon>Platyhelminthes</taxon>
        <taxon>Trematoda</taxon>
        <taxon>Digenea</taxon>
        <taxon>Strigeidida</taxon>
        <taxon>Schistosomatoidea</taxon>
        <taxon>Schistosomatidae</taxon>
        <taxon>Schistosoma</taxon>
    </lineage>
</organism>